<dbReference type="EMBL" id="JAGHQM010000842">
    <property type="protein sequence ID" value="KAH0558448.1"/>
    <property type="molecule type" value="Genomic_DNA"/>
</dbReference>
<dbReference type="AlphaFoldDB" id="A0A9P8LA73"/>
<dbReference type="PANTHER" id="PTHR14187:SF5">
    <property type="entry name" value="HEAT SHOCK 70 KDA PROTEIN 12A"/>
    <property type="match status" value="1"/>
</dbReference>
<keyword evidence="2" id="KW-1185">Reference proteome</keyword>
<evidence type="ECO:0000313" key="2">
    <source>
        <dbReference type="Proteomes" id="UP000750711"/>
    </source>
</evidence>
<dbReference type="InterPro" id="IPR043129">
    <property type="entry name" value="ATPase_NBD"/>
</dbReference>
<sequence>MRSFFEPCVDRIVDLIQGQVGQIERLRTRPKNIFLIGGFAESKYLQEEIEYSLRLRNIQLRIPDTS</sequence>
<evidence type="ECO:0000313" key="1">
    <source>
        <dbReference type="EMBL" id="KAH0558448.1"/>
    </source>
</evidence>
<name>A0A9P8LA73_9PEZI</name>
<accession>A0A9P8LA73</accession>
<comment type="caution">
    <text evidence="1">The sequence shown here is derived from an EMBL/GenBank/DDBJ whole genome shotgun (WGS) entry which is preliminary data.</text>
</comment>
<proteinExistence type="predicted"/>
<dbReference type="SUPFAM" id="SSF53067">
    <property type="entry name" value="Actin-like ATPase domain"/>
    <property type="match status" value="1"/>
</dbReference>
<dbReference type="PANTHER" id="PTHR14187">
    <property type="entry name" value="ALPHA KINASE/ELONGATION FACTOR 2 KINASE"/>
    <property type="match status" value="1"/>
</dbReference>
<organism evidence="1 2">
    <name type="scientific">Trichoglossum hirsutum</name>
    <dbReference type="NCBI Taxonomy" id="265104"/>
    <lineage>
        <taxon>Eukaryota</taxon>
        <taxon>Fungi</taxon>
        <taxon>Dikarya</taxon>
        <taxon>Ascomycota</taxon>
        <taxon>Pezizomycotina</taxon>
        <taxon>Geoglossomycetes</taxon>
        <taxon>Geoglossales</taxon>
        <taxon>Geoglossaceae</taxon>
        <taxon>Trichoglossum</taxon>
    </lineage>
</organism>
<dbReference type="Proteomes" id="UP000750711">
    <property type="component" value="Unassembled WGS sequence"/>
</dbReference>
<reference evidence="1" key="1">
    <citation type="submission" date="2021-03" db="EMBL/GenBank/DDBJ databases">
        <title>Comparative genomics and phylogenomic investigation of the class Geoglossomycetes provide insights into ecological specialization and systematics.</title>
        <authorList>
            <person name="Melie T."/>
            <person name="Pirro S."/>
            <person name="Miller A.N."/>
            <person name="Quandt A."/>
        </authorList>
    </citation>
    <scope>NUCLEOTIDE SEQUENCE</scope>
    <source>
        <strain evidence="1">CAQ_001_2017</strain>
    </source>
</reference>
<protein>
    <submittedName>
        <fullName evidence="1">Uncharacterized protein</fullName>
    </submittedName>
</protein>
<gene>
    <name evidence="1" type="ORF">GP486_004894</name>
</gene>